<dbReference type="GO" id="GO:0005829">
    <property type="term" value="C:cytosol"/>
    <property type="evidence" value="ECO:0007669"/>
    <property type="project" value="TreeGrafter"/>
</dbReference>
<reference evidence="2 3" key="1">
    <citation type="submission" date="2016-10" db="EMBL/GenBank/DDBJ databases">
        <authorList>
            <person name="de Groot N.N."/>
        </authorList>
    </citation>
    <scope>NUCLEOTIDE SEQUENCE [LARGE SCALE GENOMIC DNA]</scope>
    <source>
        <strain evidence="2 3">DSM 23048</strain>
    </source>
</reference>
<dbReference type="InterPro" id="IPR000944">
    <property type="entry name" value="Tscrpt_reg_Rrf2"/>
</dbReference>
<dbReference type="InterPro" id="IPR036390">
    <property type="entry name" value="WH_DNA-bd_sf"/>
</dbReference>
<dbReference type="NCBIfam" id="TIGR00738">
    <property type="entry name" value="rrf2_super"/>
    <property type="match status" value="1"/>
</dbReference>
<gene>
    <name evidence="2" type="ORF">SAMN04488018_13210</name>
</gene>
<dbReference type="Proteomes" id="UP000183077">
    <property type="component" value="Unassembled WGS sequence"/>
</dbReference>
<organism evidence="2 3">
    <name type="scientific">Myroides marinus</name>
    <dbReference type="NCBI Taxonomy" id="703342"/>
    <lineage>
        <taxon>Bacteria</taxon>
        <taxon>Pseudomonadati</taxon>
        <taxon>Bacteroidota</taxon>
        <taxon>Flavobacteriia</taxon>
        <taxon>Flavobacteriales</taxon>
        <taxon>Flavobacteriaceae</taxon>
        <taxon>Myroides</taxon>
    </lineage>
</organism>
<dbReference type="AlphaFoldDB" id="A0A1H6YQK7"/>
<evidence type="ECO:0000256" key="1">
    <source>
        <dbReference type="ARBA" id="ARBA00023125"/>
    </source>
</evidence>
<protein>
    <submittedName>
        <fullName evidence="2">Transcriptional regulator, BadM/Rrf2 family</fullName>
    </submittedName>
</protein>
<dbReference type="InterPro" id="IPR036388">
    <property type="entry name" value="WH-like_DNA-bd_sf"/>
</dbReference>
<name>A0A1H6YQK7_9FLAO</name>
<evidence type="ECO:0000313" key="3">
    <source>
        <dbReference type="Proteomes" id="UP000183077"/>
    </source>
</evidence>
<proteinExistence type="predicted"/>
<dbReference type="Pfam" id="PF02082">
    <property type="entry name" value="Rrf2"/>
    <property type="match status" value="1"/>
</dbReference>
<dbReference type="SUPFAM" id="SSF46785">
    <property type="entry name" value="Winged helix' DNA-binding domain"/>
    <property type="match status" value="1"/>
</dbReference>
<evidence type="ECO:0000313" key="2">
    <source>
        <dbReference type="EMBL" id="SEJ39600.1"/>
    </source>
</evidence>
<dbReference type="PROSITE" id="PS51197">
    <property type="entry name" value="HTH_RRF2_2"/>
    <property type="match status" value="1"/>
</dbReference>
<dbReference type="GeneID" id="82258755"/>
<sequence>MLSKRCKYALKAMVCLARVYQKGHMTIASIAEQENIPKKFLEQILLELKRVKLVNSKKGLAGGYYLVKDPSEVSVADLHRIFDGPIALAPCVSLNYYEPCDDCLDEQTCYLRHQFIQIRDKTRKSMSEATLQRFIENE</sequence>
<dbReference type="Gene3D" id="1.10.10.10">
    <property type="entry name" value="Winged helix-like DNA-binding domain superfamily/Winged helix DNA-binding domain"/>
    <property type="match status" value="1"/>
</dbReference>
<keyword evidence="1" id="KW-0238">DNA-binding</keyword>
<dbReference type="GO" id="GO:0003677">
    <property type="term" value="F:DNA binding"/>
    <property type="evidence" value="ECO:0007669"/>
    <property type="project" value="UniProtKB-KW"/>
</dbReference>
<dbReference type="PANTHER" id="PTHR33221:SF5">
    <property type="entry name" value="HTH-TYPE TRANSCRIPTIONAL REGULATOR ISCR"/>
    <property type="match status" value="1"/>
</dbReference>
<dbReference type="EMBL" id="FNYS01000032">
    <property type="protein sequence ID" value="SEJ39600.1"/>
    <property type="molecule type" value="Genomic_DNA"/>
</dbReference>
<dbReference type="PANTHER" id="PTHR33221">
    <property type="entry name" value="WINGED HELIX-TURN-HELIX TRANSCRIPTIONAL REGULATOR, RRF2 FAMILY"/>
    <property type="match status" value="1"/>
</dbReference>
<dbReference type="RefSeq" id="WP_074748243.1">
    <property type="nucleotide sequence ID" value="NZ_FNYS01000032.1"/>
</dbReference>
<dbReference type="GO" id="GO:0003700">
    <property type="term" value="F:DNA-binding transcription factor activity"/>
    <property type="evidence" value="ECO:0007669"/>
    <property type="project" value="TreeGrafter"/>
</dbReference>
<accession>A0A1H6YQK7</accession>